<feature type="transmembrane region" description="Helical" evidence="1">
    <location>
        <begin position="131"/>
        <end position="150"/>
    </location>
</feature>
<proteinExistence type="predicted"/>
<keyword evidence="3" id="KW-1185">Reference proteome</keyword>
<name>A0A1G6LLY4_9BACI</name>
<dbReference type="OrthoDB" id="2447941at2"/>
<organism evidence="2 3">
    <name type="scientific">Pelagirhabdus alkalitolerans</name>
    <dbReference type="NCBI Taxonomy" id="1612202"/>
    <lineage>
        <taxon>Bacteria</taxon>
        <taxon>Bacillati</taxon>
        <taxon>Bacillota</taxon>
        <taxon>Bacilli</taxon>
        <taxon>Bacillales</taxon>
        <taxon>Bacillaceae</taxon>
        <taxon>Pelagirhabdus</taxon>
    </lineage>
</organism>
<evidence type="ECO:0000313" key="3">
    <source>
        <dbReference type="Proteomes" id="UP000242949"/>
    </source>
</evidence>
<protein>
    <submittedName>
        <fullName evidence="2">ABC-2 type transport system permease protein</fullName>
    </submittedName>
</protein>
<dbReference type="EMBL" id="FMYI01000009">
    <property type="protein sequence ID" value="SDC44253.1"/>
    <property type="molecule type" value="Genomic_DNA"/>
</dbReference>
<accession>A0A1G6LLY4</accession>
<dbReference type="GO" id="GO:0016020">
    <property type="term" value="C:membrane"/>
    <property type="evidence" value="ECO:0007669"/>
    <property type="project" value="InterPro"/>
</dbReference>
<feature type="transmembrane region" description="Helical" evidence="1">
    <location>
        <begin position="306"/>
        <end position="326"/>
    </location>
</feature>
<sequence length="403" mass="47146">MFSSRTLFKSRFRTHVKEMIRYLQYILNGHIAIALLFLIAAGAVYYQQLLTQIPEDFPIAFVVSVLFSLVALHNPVQNLLKEPDLIFLLPKEKALAPYFNYTLIYSFVIQLYLVAILASVLAPLYDVGDYSLSYTLLVGIFILMKGWHFLAGWWMLRQRQPLIRFLNQALRFGFQLALFYSMINGYQLMVVVFLVSLFALFFYNYHLTYHKPLAMDLLIDKDQKRMQRFYALASLFTEVPHLKSHVKKRKIIVQLLKKRVPFKQDAAYVYLYRIAFVRAGDYFGIYTRVIILSLFVLAYASNVWMIAALTVAFLYIVGIQLMTLFSHFKAQLWLDLYPVGKKTREKAVSQLIEQLLWVQLVVYQVLLISQNVSFSILSFLFGSVFIIGFTRFYIDRMLKRTES</sequence>
<feature type="transmembrane region" description="Helical" evidence="1">
    <location>
        <begin position="372"/>
        <end position="394"/>
    </location>
</feature>
<gene>
    <name evidence="2" type="ORF">SAMN05421734_1095</name>
</gene>
<feature type="transmembrane region" description="Helical" evidence="1">
    <location>
        <begin position="21"/>
        <end position="45"/>
    </location>
</feature>
<keyword evidence="1" id="KW-1133">Transmembrane helix</keyword>
<dbReference type="Pfam" id="PF05975">
    <property type="entry name" value="EcsB"/>
    <property type="match status" value="1"/>
</dbReference>
<keyword evidence="1" id="KW-0472">Membrane</keyword>
<feature type="transmembrane region" description="Helical" evidence="1">
    <location>
        <begin position="98"/>
        <end position="125"/>
    </location>
</feature>
<dbReference type="InterPro" id="IPR010288">
    <property type="entry name" value="EcsB_ABC"/>
</dbReference>
<dbReference type="Proteomes" id="UP000242949">
    <property type="component" value="Unassembled WGS sequence"/>
</dbReference>
<evidence type="ECO:0000313" key="2">
    <source>
        <dbReference type="EMBL" id="SDC44253.1"/>
    </source>
</evidence>
<feature type="transmembrane region" description="Helical" evidence="1">
    <location>
        <begin position="57"/>
        <end position="77"/>
    </location>
</feature>
<feature type="transmembrane region" description="Helical" evidence="1">
    <location>
        <begin position="282"/>
        <end position="300"/>
    </location>
</feature>
<evidence type="ECO:0000256" key="1">
    <source>
        <dbReference type="SAM" id="Phobius"/>
    </source>
</evidence>
<dbReference type="PIRSF" id="PIRSF037259">
    <property type="entry name" value="EcsB_ABC"/>
    <property type="match status" value="1"/>
</dbReference>
<keyword evidence="1" id="KW-0812">Transmembrane</keyword>
<dbReference type="RefSeq" id="WP_090796508.1">
    <property type="nucleotide sequence ID" value="NZ_FMYI01000009.1"/>
</dbReference>
<dbReference type="AlphaFoldDB" id="A0A1G6LLY4"/>
<feature type="transmembrane region" description="Helical" evidence="1">
    <location>
        <begin position="186"/>
        <end position="205"/>
    </location>
</feature>
<reference evidence="3" key="1">
    <citation type="submission" date="2016-09" db="EMBL/GenBank/DDBJ databases">
        <authorList>
            <person name="Varghese N."/>
            <person name="Submissions S."/>
        </authorList>
    </citation>
    <scope>NUCLEOTIDE SEQUENCE [LARGE SCALE GENOMIC DNA]</scope>
    <source>
        <strain evidence="3">S5</strain>
    </source>
</reference>
<dbReference type="STRING" id="1612202.SAMN05421734_1095"/>